<name>A0A1H5WTZ4_9PROT</name>
<dbReference type="Gene3D" id="3.20.20.450">
    <property type="entry name" value="EAL domain"/>
    <property type="match status" value="1"/>
</dbReference>
<dbReference type="RefSeq" id="WP_103967085.1">
    <property type="nucleotide sequence ID" value="NZ_FNUX01000021.1"/>
</dbReference>
<sequence>MYLQPLVDYFNDRFEAEHHSNIRPFIIENGLVSGIFGPIQISSVFESVRQTHDNEKLVGHIAQISVTPYTHNQPSEQLVEAGNLLTKVIAQPVDFQSIINLDRLCRTVHMLNYLNYSQNGGMLFLDVDPRHILGVQQGHGAYFEESIIKCGLATQNVVISMAINSFYALHHTQLLDGLNNYRRRSYKIALNIGSLYAADGIREIITKLSADYLRVNAPNTETDQNSGVIWSETLNPLTELQNPHGGKTILQQVKNEKQADIAASVKFDLVQGDHYDKLITDHLRCL</sequence>
<protein>
    <recommendedName>
        <fullName evidence="3">EAL domain-containing protein</fullName>
    </recommendedName>
</protein>
<evidence type="ECO:0008006" key="3">
    <source>
        <dbReference type="Google" id="ProtNLM"/>
    </source>
</evidence>
<proteinExistence type="predicted"/>
<dbReference type="OrthoDB" id="9813903at2"/>
<reference evidence="1 2" key="1">
    <citation type="submission" date="2016-10" db="EMBL/GenBank/DDBJ databases">
        <authorList>
            <person name="de Groot N.N."/>
        </authorList>
    </citation>
    <scope>NUCLEOTIDE SEQUENCE [LARGE SCALE GENOMIC DNA]</scope>
    <source>
        <strain evidence="1 2">Nm13</strain>
    </source>
</reference>
<accession>A0A1H5WTZ4</accession>
<evidence type="ECO:0000313" key="1">
    <source>
        <dbReference type="EMBL" id="SEG02914.1"/>
    </source>
</evidence>
<dbReference type="Proteomes" id="UP000236753">
    <property type="component" value="Unassembled WGS sequence"/>
</dbReference>
<gene>
    <name evidence="1" type="ORF">SAMN05216334_12121</name>
</gene>
<dbReference type="EMBL" id="FNUX01000021">
    <property type="protein sequence ID" value="SEG02914.1"/>
    <property type="molecule type" value="Genomic_DNA"/>
</dbReference>
<dbReference type="SUPFAM" id="SSF141868">
    <property type="entry name" value="EAL domain-like"/>
    <property type="match status" value="1"/>
</dbReference>
<dbReference type="AlphaFoldDB" id="A0A1H5WTZ4"/>
<evidence type="ECO:0000313" key="2">
    <source>
        <dbReference type="Proteomes" id="UP000236753"/>
    </source>
</evidence>
<dbReference type="InterPro" id="IPR035919">
    <property type="entry name" value="EAL_sf"/>
</dbReference>
<organism evidence="1 2">
    <name type="scientific">Nitrosomonas ureae</name>
    <dbReference type="NCBI Taxonomy" id="44577"/>
    <lineage>
        <taxon>Bacteria</taxon>
        <taxon>Pseudomonadati</taxon>
        <taxon>Pseudomonadota</taxon>
        <taxon>Betaproteobacteria</taxon>
        <taxon>Nitrosomonadales</taxon>
        <taxon>Nitrosomonadaceae</taxon>
        <taxon>Nitrosomonas</taxon>
    </lineage>
</organism>